<protein>
    <submittedName>
        <fullName evidence="4">Transferase</fullName>
    </submittedName>
</protein>
<dbReference type="Gene3D" id="3.30.559.10">
    <property type="entry name" value="Chloramphenicol acetyltransferase-like domain"/>
    <property type="match status" value="2"/>
</dbReference>
<gene>
    <name evidence="4" type="ORF">BVC80_1807g4</name>
</gene>
<dbReference type="STRING" id="56857.A0A200PXY4"/>
<dbReference type="EMBL" id="MVGT01003871">
    <property type="protein sequence ID" value="OVA03036.1"/>
    <property type="molecule type" value="Genomic_DNA"/>
</dbReference>
<dbReference type="Pfam" id="PF02458">
    <property type="entry name" value="Transferase"/>
    <property type="match status" value="1"/>
</dbReference>
<dbReference type="AlphaFoldDB" id="A0A200PXY4"/>
<accession>A0A200PXY4</accession>
<proteinExistence type="inferred from homology"/>
<sequence>MGSMMKVEEVSSKLVGPIYERDPPLTTQSVPLSIFDKLTFDEHTAILYAYKPPTPSNTLLEQGLRKALSEYREWAGRFSTDDDGHHVILLNDEGLRFIEASADCTLDQAMPFKPFTLLSLNPICHNQVKELALVKLTRFTCGSLVVSFSSNHMVADGFAVSQFLIAWGWTCRGLEIEPRPLHDRTIFAPRDPPRVEFDHKSAEIAKREIIQEFIKPPYSGDDVIYHKAHFTPELTAKVKSKAASSVSGVNRPYSTFESLVAHLWRTITRVRGLTKCQRTEMKISVNGRRRLKPHVPDEYFGNLVLWAYPAAQVKDLLHESLSHAAEIIHEAVVKVNDDYFKSYIDFASTDQLQDEDLMLEDNWSVPSLWPNLEIDSWLGFPFNNLDFGVGRPFIFMPSFESWEGVIYLVPSFAGDGSIDVYITLFQQQVAFFEEICYAID</sequence>
<comment type="caution">
    <text evidence="4">The sequence shown here is derived from an EMBL/GenBank/DDBJ whole genome shotgun (WGS) entry which is preliminary data.</text>
</comment>
<reference evidence="4 5" key="1">
    <citation type="journal article" date="2017" name="Mol. Plant">
        <title>The Genome of Medicinal Plant Macleaya cordata Provides New Insights into Benzylisoquinoline Alkaloids Metabolism.</title>
        <authorList>
            <person name="Liu X."/>
            <person name="Liu Y."/>
            <person name="Huang P."/>
            <person name="Ma Y."/>
            <person name="Qing Z."/>
            <person name="Tang Q."/>
            <person name="Cao H."/>
            <person name="Cheng P."/>
            <person name="Zheng Y."/>
            <person name="Yuan Z."/>
            <person name="Zhou Y."/>
            <person name="Liu J."/>
            <person name="Tang Z."/>
            <person name="Zhuo Y."/>
            <person name="Zhang Y."/>
            <person name="Yu L."/>
            <person name="Huang J."/>
            <person name="Yang P."/>
            <person name="Peng Q."/>
            <person name="Zhang J."/>
            <person name="Jiang W."/>
            <person name="Zhang Z."/>
            <person name="Lin K."/>
            <person name="Ro D.K."/>
            <person name="Chen X."/>
            <person name="Xiong X."/>
            <person name="Shang Y."/>
            <person name="Huang S."/>
            <person name="Zeng J."/>
        </authorList>
    </citation>
    <scope>NUCLEOTIDE SEQUENCE [LARGE SCALE GENOMIC DNA]</scope>
    <source>
        <strain evidence="5">cv. BLH2017</strain>
        <tissue evidence="4">Root</tissue>
    </source>
</reference>
<evidence type="ECO:0000313" key="4">
    <source>
        <dbReference type="EMBL" id="OVA03036.1"/>
    </source>
</evidence>
<keyword evidence="5" id="KW-1185">Reference proteome</keyword>
<keyword evidence="3" id="KW-0012">Acyltransferase</keyword>
<dbReference type="InterPro" id="IPR023213">
    <property type="entry name" value="CAT-like_dom_sf"/>
</dbReference>
<dbReference type="PANTHER" id="PTHR31642">
    <property type="entry name" value="TRICHOTHECENE 3-O-ACETYLTRANSFERASE"/>
    <property type="match status" value="1"/>
</dbReference>
<keyword evidence="2 4" id="KW-0808">Transferase</keyword>
<evidence type="ECO:0000313" key="5">
    <source>
        <dbReference type="Proteomes" id="UP000195402"/>
    </source>
</evidence>
<organism evidence="4 5">
    <name type="scientific">Macleaya cordata</name>
    <name type="common">Five-seeded plume-poppy</name>
    <name type="synonym">Bocconia cordata</name>
    <dbReference type="NCBI Taxonomy" id="56857"/>
    <lineage>
        <taxon>Eukaryota</taxon>
        <taxon>Viridiplantae</taxon>
        <taxon>Streptophyta</taxon>
        <taxon>Embryophyta</taxon>
        <taxon>Tracheophyta</taxon>
        <taxon>Spermatophyta</taxon>
        <taxon>Magnoliopsida</taxon>
        <taxon>Ranunculales</taxon>
        <taxon>Papaveraceae</taxon>
        <taxon>Papaveroideae</taxon>
        <taxon>Macleaya</taxon>
    </lineage>
</organism>
<dbReference type="InParanoid" id="A0A200PXY4"/>
<evidence type="ECO:0000256" key="3">
    <source>
        <dbReference type="ARBA" id="ARBA00023315"/>
    </source>
</evidence>
<name>A0A200PXY4_MACCD</name>
<dbReference type="OrthoDB" id="671439at2759"/>
<evidence type="ECO:0000256" key="2">
    <source>
        <dbReference type="ARBA" id="ARBA00022679"/>
    </source>
</evidence>
<dbReference type="GO" id="GO:0016747">
    <property type="term" value="F:acyltransferase activity, transferring groups other than amino-acyl groups"/>
    <property type="evidence" value="ECO:0007669"/>
    <property type="project" value="TreeGrafter"/>
</dbReference>
<dbReference type="OMA" id="HIWRTMA"/>
<evidence type="ECO:0000256" key="1">
    <source>
        <dbReference type="ARBA" id="ARBA00009861"/>
    </source>
</evidence>
<dbReference type="Proteomes" id="UP000195402">
    <property type="component" value="Unassembled WGS sequence"/>
</dbReference>
<dbReference type="PANTHER" id="PTHR31642:SF13">
    <property type="entry name" value="AGMATINE HYDROXYCINNAMOYLTRANSFERASE 1"/>
    <property type="match status" value="1"/>
</dbReference>
<dbReference type="InterPro" id="IPR050317">
    <property type="entry name" value="Plant_Fungal_Acyltransferase"/>
</dbReference>
<comment type="similarity">
    <text evidence="1">Belongs to the plant acyltransferase family.</text>
</comment>
<dbReference type="FunFam" id="3.30.559.10:FF:000008">
    <property type="entry name" value="Tryptamine hydroxycinnamoyl transferase"/>
    <property type="match status" value="1"/>
</dbReference>